<reference evidence="2 3" key="1">
    <citation type="submission" date="2024-05" db="EMBL/GenBank/DDBJ databases">
        <title>De novo assembly of an allotetraploid wild potato.</title>
        <authorList>
            <person name="Hosaka A.J."/>
        </authorList>
    </citation>
    <scope>NUCLEOTIDE SEQUENCE [LARGE SCALE GENOMIC DNA]</scope>
    <source>
        <tissue evidence="2">Young leaves</tissue>
    </source>
</reference>
<sequence length="302" mass="34921">CSFIPKIQIFFYMQTRYINQLSMMSTSKNGLENGKSFHKFFESWLVKQNQDLDQLVRASKDDNNNNDMMLSPLIHSVVKHYEEYYREKSRYANSDVLGMLHPSWLSNLEDAFLWIGGWRPSMAFHLLYSKSGIQLEANLHELIRGFNTKDLGNLSGNQLVLIDELQHKTISEERKLSENLAKVQESLADTSMVELSHVVSELMRDELVVNDEEEKMEKSISKKEESLLDLLKKADDLRLSTIKEILRILTSIQSVHFLIAAAELHLRIHEWGKKKDAAVSHHKWSCQTINEEPNSEGTSVRN</sequence>
<dbReference type="Pfam" id="PF14144">
    <property type="entry name" value="DOG1"/>
    <property type="match status" value="1"/>
</dbReference>
<protein>
    <recommendedName>
        <fullName evidence="1">DOG1 domain-containing protein</fullName>
    </recommendedName>
</protein>
<evidence type="ECO:0000259" key="1">
    <source>
        <dbReference type="PROSITE" id="PS51806"/>
    </source>
</evidence>
<comment type="caution">
    <text evidence="2">The sequence shown here is derived from an EMBL/GenBank/DDBJ whole genome shotgun (WGS) entry which is preliminary data.</text>
</comment>
<feature type="domain" description="DOG1" evidence="1">
    <location>
        <begin position="34"/>
        <end position="278"/>
    </location>
</feature>
<proteinExistence type="predicted"/>
<dbReference type="PANTHER" id="PTHR46354:SF4">
    <property type="entry name" value="PROTEIN DOG1-LIKE 3"/>
    <property type="match status" value="1"/>
</dbReference>
<dbReference type="InterPro" id="IPR051886">
    <property type="entry name" value="Seed_Dev/Stress_Resp_Reg"/>
</dbReference>
<organism evidence="2 3">
    <name type="scientific">Solanum stoloniferum</name>
    <dbReference type="NCBI Taxonomy" id="62892"/>
    <lineage>
        <taxon>Eukaryota</taxon>
        <taxon>Viridiplantae</taxon>
        <taxon>Streptophyta</taxon>
        <taxon>Embryophyta</taxon>
        <taxon>Tracheophyta</taxon>
        <taxon>Spermatophyta</taxon>
        <taxon>Magnoliopsida</taxon>
        <taxon>eudicotyledons</taxon>
        <taxon>Gunneridae</taxon>
        <taxon>Pentapetalae</taxon>
        <taxon>asterids</taxon>
        <taxon>lamiids</taxon>
        <taxon>Solanales</taxon>
        <taxon>Solanaceae</taxon>
        <taxon>Solanoideae</taxon>
        <taxon>Solaneae</taxon>
        <taxon>Solanum</taxon>
    </lineage>
</organism>
<dbReference type="PROSITE" id="PS51806">
    <property type="entry name" value="DOG1"/>
    <property type="match status" value="1"/>
</dbReference>
<dbReference type="EMBL" id="JBJKTR010000005">
    <property type="protein sequence ID" value="KAL3369694.1"/>
    <property type="molecule type" value="Genomic_DNA"/>
</dbReference>
<keyword evidence="3" id="KW-1185">Reference proteome</keyword>
<evidence type="ECO:0000313" key="3">
    <source>
        <dbReference type="Proteomes" id="UP001627284"/>
    </source>
</evidence>
<accession>A0ABD2ULG2</accession>
<dbReference type="InterPro" id="IPR025422">
    <property type="entry name" value="TGA_domain"/>
</dbReference>
<name>A0ABD2ULG2_9SOLN</name>
<gene>
    <name evidence="2" type="ORF">AABB24_010177</name>
</gene>
<evidence type="ECO:0000313" key="2">
    <source>
        <dbReference type="EMBL" id="KAL3369694.1"/>
    </source>
</evidence>
<dbReference type="PANTHER" id="PTHR46354">
    <property type="entry name" value="DOG1 DOMAIN-CONTAINING PROTEIN"/>
    <property type="match status" value="1"/>
</dbReference>
<feature type="non-terminal residue" evidence="2">
    <location>
        <position position="1"/>
    </location>
</feature>
<dbReference type="Proteomes" id="UP001627284">
    <property type="component" value="Unassembled WGS sequence"/>
</dbReference>
<dbReference type="AlphaFoldDB" id="A0ABD2ULG2"/>